<evidence type="ECO:0000259" key="10">
    <source>
        <dbReference type="PROSITE" id="PS50928"/>
    </source>
</evidence>
<keyword evidence="6" id="KW-0029">Amino-acid transport</keyword>
<feature type="domain" description="ABC transmembrane type-1" evidence="10">
    <location>
        <begin position="82"/>
        <end position="285"/>
    </location>
</feature>
<evidence type="ECO:0000313" key="12">
    <source>
        <dbReference type="Proteomes" id="UP001156903"/>
    </source>
</evidence>
<sequence>MNTLTSGTMPMSSSTDASPGIGAFVPVDVSAARHRTSPLRWGLTLLLTVAALQIVYFLFTNPRFEWNVVGKYLFSANILTGLGVTLMLTVVAMVIGIVIGTIVAVALLSDFGPGRWAAQTYLWAFRGTPLLIQLIFWYNLAYLIPDISVGLPFLPPLAQWPTNAVITPFLAALLGLGLAEGAYMTEIVRAGLTSVDPRQHDAAKALGMTPTKAFFRIIFPQAMRFIIPPTGNQVIGMAKATALVSVIAMNDLLHSVQIIYNRTYEIVPLLMVAVFWYLVVITLMYGCQSRLERYYSRGHRRDATQVPLASEQV</sequence>
<evidence type="ECO:0000256" key="8">
    <source>
        <dbReference type="ARBA" id="ARBA00023136"/>
    </source>
</evidence>
<evidence type="ECO:0000256" key="2">
    <source>
        <dbReference type="ARBA" id="ARBA00010072"/>
    </source>
</evidence>
<proteinExistence type="inferred from homology"/>
<dbReference type="PANTHER" id="PTHR30614:SF0">
    <property type="entry name" value="L-CYSTINE TRANSPORT SYSTEM PERMEASE PROTEIN TCYL"/>
    <property type="match status" value="1"/>
</dbReference>
<organism evidence="11 12">
    <name type="scientific">Hydrogenophaga electricum</name>
    <dbReference type="NCBI Taxonomy" id="1230953"/>
    <lineage>
        <taxon>Bacteria</taxon>
        <taxon>Pseudomonadati</taxon>
        <taxon>Pseudomonadota</taxon>
        <taxon>Betaproteobacteria</taxon>
        <taxon>Burkholderiales</taxon>
        <taxon>Comamonadaceae</taxon>
        <taxon>Hydrogenophaga</taxon>
    </lineage>
</organism>
<evidence type="ECO:0000256" key="3">
    <source>
        <dbReference type="ARBA" id="ARBA00022448"/>
    </source>
</evidence>
<protein>
    <submittedName>
        <fullName evidence="11">ABC transporter permease</fullName>
    </submittedName>
</protein>
<evidence type="ECO:0000256" key="5">
    <source>
        <dbReference type="ARBA" id="ARBA00022692"/>
    </source>
</evidence>
<dbReference type="Proteomes" id="UP001156903">
    <property type="component" value="Unassembled WGS sequence"/>
</dbReference>
<keyword evidence="8 9" id="KW-0472">Membrane</keyword>
<evidence type="ECO:0000256" key="6">
    <source>
        <dbReference type="ARBA" id="ARBA00022970"/>
    </source>
</evidence>
<evidence type="ECO:0000256" key="9">
    <source>
        <dbReference type="RuleBase" id="RU363032"/>
    </source>
</evidence>
<feature type="transmembrane region" description="Helical" evidence="9">
    <location>
        <begin position="160"/>
        <end position="179"/>
    </location>
</feature>
<dbReference type="PANTHER" id="PTHR30614">
    <property type="entry name" value="MEMBRANE COMPONENT OF AMINO ACID ABC TRANSPORTER"/>
    <property type="match status" value="1"/>
</dbReference>
<keyword evidence="3 9" id="KW-0813">Transport</keyword>
<evidence type="ECO:0000256" key="4">
    <source>
        <dbReference type="ARBA" id="ARBA00022475"/>
    </source>
</evidence>
<dbReference type="NCBIfam" id="TIGR01726">
    <property type="entry name" value="HEQRo_perm_3TM"/>
    <property type="match status" value="1"/>
</dbReference>
<comment type="subcellular location">
    <subcellularLocation>
        <location evidence="1">Cell inner membrane</location>
        <topology evidence="1">Multi-pass membrane protein</topology>
    </subcellularLocation>
    <subcellularLocation>
        <location evidence="9">Cell membrane</location>
        <topology evidence="9">Multi-pass membrane protein</topology>
    </subcellularLocation>
</comment>
<feature type="transmembrane region" description="Helical" evidence="9">
    <location>
        <begin position="79"/>
        <end position="108"/>
    </location>
</feature>
<comment type="similarity">
    <text evidence="2">Belongs to the binding-protein-dependent transport system permease family. HisMQ subfamily.</text>
</comment>
<keyword evidence="4" id="KW-1003">Cell membrane</keyword>
<dbReference type="InterPro" id="IPR043429">
    <property type="entry name" value="ArtM/GltK/GlnP/TcyL/YhdX-like"/>
</dbReference>
<dbReference type="EMBL" id="BSPB01000013">
    <property type="protein sequence ID" value="GLS14598.1"/>
    <property type="molecule type" value="Genomic_DNA"/>
</dbReference>
<keyword evidence="7 9" id="KW-1133">Transmembrane helix</keyword>
<comment type="caution">
    <text evidence="11">The sequence shown here is derived from an EMBL/GenBank/DDBJ whole genome shotgun (WGS) entry which is preliminary data.</text>
</comment>
<keyword evidence="12" id="KW-1185">Reference proteome</keyword>
<dbReference type="SUPFAM" id="SSF161098">
    <property type="entry name" value="MetI-like"/>
    <property type="match status" value="1"/>
</dbReference>
<keyword evidence="5 9" id="KW-0812">Transmembrane</keyword>
<accession>A0ABQ6C2L7</accession>
<dbReference type="CDD" id="cd06261">
    <property type="entry name" value="TM_PBP2"/>
    <property type="match status" value="1"/>
</dbReference>
<feature type="transmembrane region" description="Helical" evidence="9">
    <location>
        <begin position="41"/>
        <end position="59"/>
    </location>
</feature>
<evidence type="ECO:0000256" key="1">
    <source>
        <dbReference type="ARBA" id="ARBA00004429"/>
    </source>
</evidence>
<dbReference type="Gene3D" id="1.10.3720.10">
    <property type="entry name" value="MetI-like"/>
    <property type="match status" value="1"/>
</dbReference>
<name>A0ABQ6C2L7_9BURK</name>
<reference evidence="12" key="1">
    <citation type="journal article" date="2019" name="Int. J. Syst. Evol. Microbiol.">
        <title>The Global Catalogue of Microorganisms (GCM) 10K type strain sequencing project: providing services to taxonomists for standard genome sequencing and annotation.</title>
        <authorList>
            <consortium name="The Broad Institute Genomics Platform"/>
            <consortium name="The Broad Institute Genome Sequencing Center for Infectious Disease"/>
            <person name="Wu L."/>
            <person name="Ma J."/>
        </authorList>
    </citation>
    <scope>NUCLEOTIDE SEQUENCE [LARGE SCALE GENOMIC DNA]</scope>
    <source>
        <strain evidence="12">NBRC 109341</strain>
    </source>
</reference>
<dbReference type="InterPro" id="IPR035906">
    <property type="entry name" value="MetI-like_sf"/>
</dbReference>
<feature type="transmembrane region" description="Helical" evidence="9">
    <location>
        <begin position="120"/>
        <end position="140"/>
    </location>
</feature>
<evidence type="ECO:0000313" key="11">
    <source>
        <dbReference type="EMBL" id="GLS14598.1"/>
    </source>
</evidence>
<dbReference type="Pfam" id="PF00528">
    <property type="entry name" value="BPD_transp_1"/>
    <property type="match status" value="1"/>
</dbReference>
<gene>
    <name evidence="11" type="ORF">GCM10007935_20290</name>
</gene>
<dbReference type="InterPro" id="IPR000515">
    <property type="entry name" value="MetI-like"/>
</dbReference>
<feature type="transmembrane region" description="Helical" evidence="9">
    <location>
        <begin position="266"/>
        <end position="287"/>
    </location>
</feature>
<evidence type="ECO:0000256" key="7">
    <source>
        <dbReference type="ARBA" id="ARBA00022989"/>
    </source>
</evidence>
<dbReference type="InterPro" id="IPR010065">
    <property type="entry name" value="AA_ABC_transptr_permease_3TM"/>
</dbReference>
<dbReference type="PROSITE" id="PS50928">
    <property type="entry name" value="ABC_TM1"/>
    <property type="match status" value="1"/>
</dbReference>